<name>A0A0A9TMF4_ARUDO</name>
<dbReference type="EMBL" id="GBRH01236645">
    <property type="protein sequence ID" value="JAD61250.1"/>
    <property type="molecule type" value="Transcribed_RNA"/>
</dbReference>
<protein>
    <submittedName>
        <fullName evidence="1">Uncharacterized protein</fullName>
    </submittedName>
</protein>
<organism evidence="1">
    <name type="scientific">Arundo donax</name>
    <name type="common">Giant reed</name>
    <name type="synonym">Donax arundinaceus</name>
    <dbReference type="NCBI Taxonomy" id="35708"/>
    <lineage>
        <taxon>Eukaryota</taxon>
        <taxon>Viridiplantae</taxon>
        <taxon>Streptophyta</taxon>
        <taxon>Embryophyta</taxon>
        <taxon>Tracheophyta</taxon>
        <taxon>Spermatophyta</taxon>
        <taxon>Magnoliopsida</taxon>
        <taxon>Liliopsida</taxon>
        <taxon>Poales</taxon>
        <taxon>Poaceae</taxon>
        <taxon>PACMAD clade</taxon>
        <taxon>Arundinoideae</taxon>
        <taxon>Arundineae</taxon>
        <taxon>Arundo</taxon>
    </lineage>
</organism>
<reference evidence="1" key="1">
    <citation type="submission" date="2014-09" db="EMBL/GenBank/DDBJ databases">
        <authorList>
            <person name="Magalhaes I.L.F."/>
            <person name="Oliveira U."/>
            <person name="Santos F.R."/>
            <person name="Vidigal T.H.D.A."/>
            <person name="Brescovit A.D."/>
            <person name="Santos A.J."/>
        </authorList>
    </citation>
    <scope>NUCLEOTIDE SEQUENCE</scope>
    <source>
        <tissue evidence="1">Shoot tissue taken approximately 20 cm above the soil surface</tissue>
    </source>
</reference>
<accession>A0A0A9TMF4</accession>
<proteinExistence type="predicted"/>
<dbReference type="AlphaFoldDB" id="A0A0A9TMF4"/>
<reference evidence="1" key="2">
    <citation type="journal article" date="2015" name="Data Brief">
        <title>Shoot transcriptome of the giant reed, Arundo donax.</title>
        <authorList>
            <person name="Barrero R.A."/>
            <person name="Guerrero F.D."/>
            <person name="Moolhuijzen P."/>
            <person name="Goolsby J.A."/>
            <person name="Tidwell J."/>
            <person name="Bellgard S.E."/>
            <person name="Bellgard M.I."/>
        </authorList>
    </citation>
    <scope>NUCLEOTIDE SEQUENCE</scope>
    <source>
        <tissue evidence="1">Shoot tissue taken approximately 20 cm above the soil surface</tissue>
    </source>
</reference>
<evidence type="ECO:0000313" key="1">
    <source>
        <dbReference type="EMBL" id="JAD61250.1"/>
    </source>
</evidence>
<sequence>MLLSVNSGGSSQLKWYMRLASMTSTVPLCKVYAWANPPPSPKWQVQEIISLIIHIRCTTTFHKPLRHELLRSLPIARIPRKGPYINDGTCPRWYCVSLCVAVSHGEVWHKEWCWCMEGGGFFPPKRMST</sequence>